<comment type="similarity">
    <text evidence="2">Belongs to the major facilitator superfamily. Monocarboxylate porter (TC 2.A.1.13) family.</text>
</comment>
<keyword evidence="4" id="KW-1133">Transmembrane helix</keyword>
<dbReference type="HOGENOM" id="CLU_001265_1_1_1"/>
<dbReference type="RefSeq" id="XP_006670870.1">
    <property type="nucleotide sequence ID" value="XM_006670807.1"/>
</dbReference>
<dbReference type="SUPFAM" id="SSF103473">
    <property type="entry name" value="MFS general substrate transporter"/>
    <property type="match status" value="1"/>
</dbReference>
<dbReference type="VEuPathDB" id="FungiDB:CCM_05663"/>
<dbReference type="AlphaFoldDB" id="G3JKR6"/>
<feature type="transmembrane region" description="Helical" evidence="4">
    <location>
        <begin position="269"/>
        <end position="292"/>
    </location>
</feature>
<sequence length="456" mass="48713">MEDEKQKVESQPEQPERDTEQLSDTATKANVNDTDSIPNGGTIAWLQVLGHHCMSHLLIDLVSRGILNTFGAYQTYYETGALYTASSSNISWIGSVQSSLLLVLGLATGPLYDAGYFHTLLYGGSFMILLGQMMLSLCQSYYQALLAQGFCIGVGVGLIFIPGVALLSTYFSTRLAVANGVAAAGSGLGTYKRVTIDDASADSGRLGGILYPIIFHRLCDEIGFGWTVRAIGLVILVTLAIPLTVFRVRVKPAKKRKALDLGAFKEPAYTSFVLGGLLTFVALNIPFFYIQYFAISKGIAKGEVGFYLLSVITTGSVFGRIVPNLFSNRVGPFNIVSGCTVLCGGLMFSLIHLSSLGGVVVVALLYGFFSGAFVSLPPTCFVKLSPDRGVIGTRMGMGYVVMTVGNLIGTPVAGKILQDHGFNSMWVFGGVLSIVGGLTMMVSRNIQGGWKVFAKV</sequence>
<evidence type="ECO:0000256" key="1">
    <source>
        <dbReference type="ARBA" id="ARBA00004141"/>
    </source>
</evidence>
<evidence type="ECO:0000256" key="3">
    <source>
        <dbReference type="SAM" id="MobiDB-lite"/>
    </source>
</evidence>
<dbReference type="InterPro" id="IPR050327">
    <property type="entry name" value="Proton-linked_MCT"/>
</dbReference>
<dbReference type="EMBL" id="JH126402">
    <property type="protein sequence ID" value="EGX91505.1"/>
    <property type="molecule type" value="Genomic_DNA"/>
</dbReference>
<evidence type="ECO:0000313" key="5">
    <source>
        <dbReference type="EMBL" id="EGX91505.1"/>
    </source>
</evidence>
<dbReference type="InParanoid" id="G3JKR6"/>
<protein>
    <submittedName>
        <fullName evidence="5">Monocarboxylate permease, putative</fullName>
    </submittedName>
</protein>
<comment type="subcellular location">
    <subcellularLocation>
        <location evidence="1">Membrane</location>
        <topology evidence="1">Multi-pass membrane protein</topology>
    </subcellularLocation>
</comment>
<keyword evidence="6" id="KW-1185">Reference proteome</keyword>
<evidence type="ECO:0000256" key="4">
    <source>
        <dbReference type="SAM" id="Phobius"/>
    </source>
</evidence>
<feature type="transmembrane region" description="Helical" evidence="4">
    <location>
        <begin position="120"/>
        <end position="138"/>
    </location>
</feature>
<feature type="compositionally biased region" description="Basic and acidic residues" evidence="3">
    <location>
        <begin position="1"/>
        <end position="20"/>
    </location>
</feature>
<dbReference type="Gene3D" id="1.20.1250.20">
    <property type="entry name" value="MFS general substrate transporter like domains"/>
    <property type="match status" value="1"/>
</dbReference>
<proteinExistence type="inferred from homology"/>
<organism evidence="5 6">
    <name type="scientific">Cordyceps militaris (strain CM01)</name>
    <name type="common">Caterpillar fungus</name>
    <dbReference type="NCBI Taxonomy" id="983644"/>
    <lineage>
        <taxon>Eukaryota</taxon>
        <taxon>Fungi</taxon>
        <taxon>Dikarya</taxon>
        <taxon>Ascomycota</taxon>
        <taxon>Pezizomycotina</taxon>
        <taxon>Sordariomycetes</taxon>
        <taxon>Hypocreomycetidae</taxon>
        <taxon>Hypocreales</taxon>
        <taxon>Cordycipitaceae</taxon>
        <taxon>Cordyceps</taxon>
    </lineage>
</organism>
<feature type="transmembrane region" description="Helical" evidence="4">
    <location>
        <begin position="226"/>
        <end position="248"/>
    </location>
</feature>
<name>G3JKR6_CORMM</name>
<feature type="transmembrane region" description="Helical" evidence="4">
    <location>
        <begin position="304"/>
        <end position="321"/>
    </location>
</feature>
<dbReference type="PANTHER" id="PTHR11360">
    <property type="entry name" value="MONOCARBOXYLATE TRANSPORTER"/>
    <property type="match status" value="1"/>
</dbReference>
<dbReference type="KEGG" id="cmt:CCM_05663"/>
<dbReference type="eggNOG" id="KOG2504">
    <property type="taxonomic scope" value="Eukaryota"/>
</dbReference>
<reference evidence="5 6" key="1">
    <citation type="journal article" date="2011" name="Genome Biol.">
        <title>Genome sequence of the insect pathogenic fungus Cordyceps militaris, a valued traditional Chinese medicine.</title>
        <authorList>
            <person name="Zheng P."/>
            <person name="Xia Y."/>
            <person name="Xiao G."/>
            <person name="Xiong C."/>
            <person name="Hu X."/>
            <person name="Zhang S."/>
            <person name="Zheng H."/>
            <person name="Huang Y."/>
            <person name="Zhou Y."/>
            <person name="Wang S."/>
            <person name="Zhao G.P."/>
            <person name="Liu X."/>
            <person name="St Leger R.J."/>
            <person name="Wang C."/>
        </authorList>
    </citation>
    <scope>NUCLEOTIDE SEQUENCE [LARGE SCALE GENOMIC DNA]</scope>
    <source>
        <strain evidence="5 6">CM01</strain>
    </source>
</reference>
<dbReference type="OMA" id="SICHEYY"/>
<dbReference type="InterPro" id="IPR011701">
    <property type="entry name" value="MFS"/>
</dbReference>
<feature type="transmembrane region" description="Helical" evidence="4">
    <location>
        <begin position="397"/>
        <end position="417"/>
    </location>
</feature>
<dbReference type="GO" id="GO:0016020">
    <property type="term" value="C:membrane"/>
    <property type="evidence" value="ECO:0007669"/>
    <property type="project" value="UniProtKB-SubCell"/>
</dbReference>
<evidence type="ECO:0000256" key="2">
    <source>
        <dbReference type="ARBA" id="ARBA00006727"/>
    </source>
</evidence>
<feature type="compositionally biased region" description="Polar residues" evidence="3">
    <location>
        <begin position="22"/>
        <end position="34"/>
    </location>
</feature>
<gene>
    <name evidence="5" type="ORF">CCM_05663</name>
</gene>
<dbReference type="Pfam" id="PF07690">
    <property type="entry name" value="MFS_1"/>
    <property type="match status" value="1"/>
</dbReference>
<dbReference type="GO" id="GO:0022857">
    <property type="term" value="F:transmembrane transporter activity"/>
    <property type="evidence" value="ECO:0007669"/>
    <property type="project" value="InterPro"/>
</dbReference>
<feature type="transmembrane region" description="Helical" evidence="4">
    <location>
        <begin position="333"/>
        <end position="351"/>
    </location>
</feature>
<feature type="region of interest" description="Disordered" evidence="3">
    <location>
        <begin position="1"/>
        <end position="34"/>
    </location>
</feature>
<evidence type="ECO:0000313" key="6">
    <source>
        <dbReference type="Proteomes" id="UP000001610"/>
    </source>
</evidence>
<accession>G3JKR6</accession>
<feature type="transmembrane region" description="Helical" evidence="4">
    <location>
        <begin position="90"/>
        <end position="108"/>
    </location>
</feature>
<dbReference type="PANTHER" id="PTHR11360:SF234">
    <property type="entry name" value="MFS-TYPE TRANSPORTER DBAD-RELATED"/>
    <property type="match status" value="1"/>
</dbReference>
<feature type="transmembrane region" description="Helical" evidence="4">
    <location>
        <begin position="150"/>
        <end position="171"/>
    </location>
</feature>
<keyword evidence="4" id="KW-0472">Membrane</keyword>
<feature type="transmembrane region" description="Helical" evidence="4">
    <location>
        <begin position="423"/>
        <end position="442"/>
    </location>
</feature>
<dbReference type="InterPro" id="IPR036259">
    <property type="entry name" value="MFS_trans_sf"/>
</dbReference>
<dbReference type="GeneID" id="18167681"/>
<dbReference type="OrthoDB" id="6509908at2759"/>
<feature type="transmembrane region" description="Helical" evidence="4">
    <location>
        <begin position="357"/>
        <end position="376"/>
    </location>
</feature>
<dbReference type="Proteomes" id="UP000001610">
    <property type="component" value="Unassembled WGS sequence"/>
</dbReference>
<keyword evidence="4" id="KW-0812">Transmembrane</keyword>